<feature type="region of interest" description="Disordered" evidence="5">
    <location>
        <begin position="333"/>
        <end position="377"/>
    </location>
</feature>
<evidence type="ECO:0000256" key="4">
    <source>
        <dbReference type="ARBA" id="ARBA00023242"/>
    </source>
</evidence>
<evidence type="ECO:0000313" key="7">
    <source>
        <dbReference type="Proteomes" id="UP000290900"/>
    </source>
</evidence>
<dbReference type="PANTHER" id="PTHR17598">
    <property type="entry name" value="DNA POLYMERASE DELTA SUBUNIT 3"/>
    <property type="match status" value="1"/>
</dbReference>
<evidence type="ECO:0000256" key="5">
    <source>
        <dbReference type="SAM" id="MobiDB-lite"/>
    </source>
</evidence>
<gene>
    <name evidence="6" type="ORF">BRENAR_LOCUS4662</name>
</gene>
<dbReference type="GO" id="GO:1904161">
    <property type="term" value="P:DNA synthesis involved in UV-damage excision repair"/>
    <property type="evidence" value="ECO:0007669"/>
    <property type="project" value="TreeGrafter"/>
</dbReference>
<dbReference type="FunCoup" id="A0A448YSQ2">
    <property type="interactions" value="140"/>
</dbReference>
<sequence length="377" mass="42502">MSLTQETIDFISSELFEEKRPITYRVLSRKLRIPNEASRSLLEEYYKTSNKGEEITPTYILIGTHSHTIDEEEEGDYGDDSGSMLIKLCKLSDLEESKLQFSKVDSCSVYGLSFGDISLSNVVVSNDRINDGFSDELCDICGVIRTPTAGISEVKVEKRVRTVETRKEIVEKVEKKTSVKKEVKQDPFELYRARKAKEAEEKEEAKRNRVVVDEGDGVIEEPSLKRTKVMSKKVKEQEEQLSKMFEDDEGAEIEEDVDLMEIDNAEVDEEGGSIDTPIEEEGKEEKVEELGDKIIDKFLNEGNDKETKEEGNKEEEAVKTYVDDEGYVVAVKNDVKKGGRSSKAGGGSGRKAVNHKMETKKAPSKQSSLMSFFGKRK</sequence>
<dbReference type="GO" id="GO:0043625">
    <property type="term" value="C:delta DNA polymerase complex"/>
    <property type="evidence" value="ECO:0007669"/>
    <property type="project" value="InterPro"/>
</dbReference>
<proteinExistence type="predicted"/>
<dbReference type="InParanoid" id="A0A448YSQ2"/>
<dbReference type="GO" id="GO:0006297">
    <property type="term" value="P:nucleotide-excision repair, DNA gap filling"/>
    <property type="evidence" value="ECO:0007669"/>
    <property type="project" value="TreeGrafter"/>
</dbReference>
<dbReference type="InterPro" id="IPR041913">
    <property type="entry name" value="POLD3_sf"/>
</dbReference>
<organism evidence="6 7">
    <name type="scientific">Brettanomyces naardenensis</name>
    <name type="common">Yeast</name>
    <dbReference type="NCBI Taxonomy" id="13370"/>
    <lineage>
        <taxon>Eukaryota</taxon>
        <taxon>Fungi</taxon>
        <taxon>Dikarya</taxon>
        <taxon>Ascomycota</taxon>
        <taxon>Saccharomycotina</taxon>
        <taxon>Pichiomycetes</taxon>
        <taxon>Pichiales</taxon>
        <taxon>Pichiaceae</taxon>
        <taxon>Brettanomyces</taxon>
    </lineage>
</organism>
<comment type="subcellular location">
    <subcellularLocation>
        <location evidence="1">Nucleus</location>
    </subcellularLocation>
</comment>
<keyword evidence="3" id="KW-0235">DNA replication</keyword>
<dbReference type="STRING" id="13370.A0A448YSQ2"/>
<feature type="compositionally biased region" description="Basic and acidic residues" evidence="5">
    <location>
        <begin position="283"/>
        <end position="319"/>
    </location>
</feature>
<dbReference type="PANTHER" id="PTHR17598:SF13">
    <property type="entry name" value="DNA POLYMERASE DELTA SUBUNIT 3"/>
    <property type="match status" value="1"/>
</dbReference>
<reference evidence="6 7" key="1">
    <citation type="submission" date="2018-12" db="EMBL/GenBank/DDBJ databases">
        <authorList>
            <person name="Tiukova I."/>
            <person name="Dainat J."/>
        </authorList>
    </citation>
    <scope>NUCLEOTIDE SEQUENCE [LARGE SCALE GENOMIC DNA]</scope>
</reference>
<dbReference type="InterPro" id="IPR019038">
    <property type="entry name" value="POLD3"/>
</dbReference>
<evidence type="ECO:0000256" key="2">
    <source>
        <dbReference type="ARBA" id="ARBA00017589"/>
    </source>
</evidence>
<dbReference type="Gene3D" id="3.90.1030.20">
    <property type="entry name" value="DNA polymerase delta, p66 (Cdc27) subunit, wHTH domain"/>
    <property type="match status" value="1"/>
</dbReference>
<dbReference type="GO" id="GO:0003887">
    <property type="term" value="F:DNA-directed DNA polymerase activity"/>
    <property type="evidence" value="ECO:0007669"/>
    <property type="project" value="TreeGrafter"/>
</dbReference>
<dbReference type="Proteomes" id="UP000290900">
    <property type="component" value="Unassembled WGS sequence"/>
</dbReference>
<evidence type="ECO:0000256" key="3">
    <source>
        <dbReference type="ARBA" id="ARBA00022705"/>
    </source>
</evidence>
<feature type="region of interest" description="Disordered" evidence="5">
    <location>
        <begin position="265"/>
        <end position="319"/>
    </location>
</feature>
<keyword evidence="7" id="KW-1185">Reference proteome</keyword>
<evidence type="ECO:0000313" key="6">
    <source>
        <dbReference type="EMBL" id="VEU23933.1"/>
    </source>
</evidence>
<protein>
    <recommendedName>
        <fullName evidence="2">DNA polymerase delta subunit 3</fullName>
    </recommendedName>
</protein>
<dbReference type="OrthoDB" id="3993890at2759"/>
<dbReference type="GO" id="GO:0006271">
    <property type="term" value="P:DNA strand elongation involved in DNA replication"/>
    <property type="evidence" value="ECO:0007669"/>
    <property type="project" value="TreeGrafter"/>
</dbReference>
<dbReference type="Pfam" id="PF09507">
    <property type="entry name" value="CDC27"/>
    <property type="match status" value="1"/>
</dbReference>
<feature type="compositionally biased region" description="Acidic residues" evidence="5">
    <location>
        <begin position="265"/>
        <end position="282"/>
    </location>
</feature>
<dbReference type="EMBL" id="CAACVR010000067">
    <property type="protein sequence ID" value="VEU23933.1"/>
    <property type="molecule type" value="Genomic_DNA"/>
</dbReference>
<name>A0A448YSQ2_BRENA</name>
<evidence type="ECO:0000256" key="1">
    <source>
        <dbReference type="ARBA" id="ARBA00004123"/>
    </source>
</evidence>
<accession>A0A448YSQ2</accession>
<dbReference type="AlphaFoldDB" id="A0A448YSQ2"/>
<keyword evidence="4" id="KW-0539">Nucleus</keyword>